<feature type="compositionally biased region" description="Low complexity" evidence="1">
    <location>
        <begin position="103"/>
        <end position="112"/>
    </location>
</feature>
<name>A0A812N8K3_9DINO</name>
<comment type="caution">
    <text evidence="2">The sequence shown here is derived from an EMBL/GenBank/DDBJ whole genome shotgun (WGS) entry which is preliminary data.</text>
</comment>
<organism evidence="2 3">
    <name type="scientific">Symbiodinium necroappetens</name>
    <dbReference type="NCBI Taxonomy" id="1628268"/>
    <lineage>
        <taxon>Eukaryota</taxon>
        <taxon>Sar</taxon>
        <taxon>Alveolata</taxon>
        <taxon>Dinophyceae</taxon>
        <taxon>Suessiales</taxon>
        <taxon>Symbiodiniaceae</taxon>
        <taxon>Symbiodinium</taxon>
    </lineage>
</organism>
<feature type="compositionally biased region" description="Basic and acidic residues" evidence="1">
    <location>
        <begin position="82"/>
        <end position="98"/>
    </location>
</feature>
<dbReference type="EMBL" id="CAJNJA010011642">
    <property type="protein sequence ID" value="CAE7276241.1"/>
    <property type="molecule type" value="Genomic_DNA"/>
</dbReference>
<evidence type="ECO:0000256" key="1">
    <source>
        <dbReference type="SAM" id="MobiDB-lite"/>
    </source>
</evidence>
<sequence length="401" mass="43465">MVGNQEWPSEGPVWYLQQDVQVALLWNQLNAVISQLAQSNQQLCLQQNLILGLQQQSFHCCLQRDADHNLISKLAEKLLEFESRAGPAERQKDNRDTESTDAGSPGSPGSSGNEREESFVDADSTFVRDMSEVATEGAPPIAHAGTARSSEAVADMRSTGSGSGGDSPVEAPVDTESVTPTPAALWLRLPICQDQRGDHSCDVPDCCPVAPTTPLGTAQPPKKRPSLLSTEAPDDDGPEIEDEEGKPTAKGNSNVVVTGRLNASQRKELADVEVGGGECTPSDLLVADLLPYLTVPELLNWRLLSRRTRSPEALIARVAEIGSMDRPEAIVACSEMFTGSPDTSFDAEKEKLYRCQCWCTALASKRKTHFAEDHVHRVVGKTAKFASALEECGCIHCFRRQ</sequence>
<evidence type="ECO:0000313" key="3">
    <source>
        <dbReference type="Proteomes" id="UP000601435"/>
    </source>
</evidence>
<keyword evidence="3" id="KW-1185">Reference proteome</keyword>
<gene>
    <name evidence="2" type="ORF">SNEC2469_LOCUS6706</name>
</gene>
<reference evidence="2" key="1">
    <citation type="submission" date="2021-02" db="EMBL/GenBank/DDBJ databases">
        <authorList>
            <person name="Dougan E. K."/>
            <person name="Rhodes N."/>
            <person name="Thang M."/>
            <person name="Chan C."/>
        </authorList>
    </citation>
    <scope>NUCLEOTIDE SEQUENCE</scope>
</reference>
<accession>A0A812N8K3</accession>
<dbReference type="OrthoDB" id="445102at2759"/>
<dbReference type="AlphaFoldDB" id="A0A812N8K3"/>
<proteinExistence type="predicted"/>
<feature type="compositionally biased region" description="Acidic residues" evidence="1">
    <location>
        <begin position="232"/>
        <end position="244"/>
    </location>
</feature>
<protein>
    <submittedName>
        <fullName evidence="2">Uncharacterized protein</fullName>
    </submittedName>
</protein>
<dbReference type="Proteomes" id="UP000601435">
    <property type="component" value="Unassembled WGS sequence"/>
</dbReference>
<feature type="region of interest" description="Disordered" evidence="1">
    <location>
        <begin position="82"/>
        <end position="119"/>
    </location>
</feature>
<feature type="region of interest" description="Disordered" evidence="1">
    <location>
        <begin position="211"/>
        <end position="257"/>
    </location>
</feature>
<feature type="region of interest" description="Disordered" evidence="1">
    <location>
        <begin position="135"/>
        <end position="178"/>
    </location>
</feature>
<evidence type="ECO:0000313" key="2">
    <source>
        <dbReference type="EMBL" id="CAE7276241.1"/>
    </source>
</evidence>